<keyword evidence="3" id="KW-1185">Reference proteome</keyword>
<accession>A0ABQ5H796</accession>
<evidence type="ECO:0000256" key="1">
    <source>
        <dbReference type="SAM" id="MobiDB-lite"/>
    </source>
</evidence>
<comment type="caution">
    <text evidence="2">The sequence shown here is derived from an EMBL/GenBank/DDBJ whole genome shotgun (WGS) entry which is preliminary data.</text>
</comment>
<organism evidence="2 3">
    <name type="scientific">Tanacetum coccineum</name>
    <dbReference type="NCBI Taxonomy" id="301880"/>
    <lineage>
        <taxon>Eukaryota</taxon>
        <taxon>Viridiplantae</taxon>
        <taxon>Streptophyta</taxon>
        <taxon>Embryophyta</taxon>
        <taxon>Tracheophyta</taxon>
        <taxon>Spermatophyta</taxon>
        <taxon>Magnoliopsida</taxon>
        <taxon>eudicotyledons</taxon>
        <taxon>Gunneridae</taxon>
        <taxon>Pentapetalae</taxon>
        <taxon>asterids</taxon>
        <taxon>campanulids</taxon>
        <taxon>Asterales</taxon>
        <taxon>Asteraceae</taxon>
        <taxon>Asteroideae</taxon>
        <taxon>Anthemideae</taxon>
        <taxon>Anthemidinae</taxon>
        <taxon>Tanacetum</taxon>
    </lineage>
</organism>
<feature type="compositionally biased region" description="Basic and acidic residues" evidence="1">
    <location>
        <begin position="226"/>
        <end position="252"/>
    </location>
</feature>
<feature type="region of interest" description="Disordered" evidence="1">
    <location>
        <begin position="33"/>
        <end position="70"/>
    </location>
</feature>
<name>A0ABQ5H796_9ASTR</name>
<proteinExistence type="predicted"/>
<feature type="compositionally biased region" description="Basic residues" evidence="1">
    <location>
        <begin position="213"/>
        <end position="225"/>
    </location>
</feature>
<gene>
    <name evidence="2" type="ORF">Tco_1057469</name>
</gene>
<reference evidence="2" key="1">
    <citation type="journal article" date="2022" name="Int. J. Mol. Sci.">
        <title>Draft Genome of Tanacetum Coccineum: Genomic Comparison of Closely Related Tanacetum-Family Plants.</title>
        <authorList>
            <person name="Yamashiro T."/>
            <person name="Shiraishi A."/>
            <person name="Nakayama K."/>
            <person name="Satake H."/>
        </authorList>
    </citation>
    <scope>NUCLEOTIDE SEQUENCE</scope>
</reference>
<protein>
    <submittedName>
        <fullName evidence="2">Uncharacterized protein</fullName>
    </submittedName>
</protein>
<feature type="compositionally biased region" description="Low complexity" evidence="1">
    <location>
        <begin position="54"/>
        <end position="66"/>
    </location>
</feature>
<feature type="region of interest" description="Disordered" evidence="1">
    <location>
        <begin position="208"/>
        <end position="252"/>
    </location>
</feature>
<evidence type="ECO:0000313" key="3">
    <source>
        <dbReference type="Proteomes" id="UP001151760"/>
    </source>
</evidence>
<feature type="compositionally biased region" description="Polar residues" evidence="1">
    <location>
        <begin position="33"/>
        <end position="53"/>
    </location>
</feature>
<sequence>MGIRIPQSDVPSSVADEAIIKEMHDGLVRATTTTSSLEAEQGSGNIAKTQTKATSSGLSSLRTSSEGGPGCHFTIGDIPVQARPEKVSNLPNEPPLKEAEHKMENEHDDDDRTLAETLLNIKRSSAKGKAIMYHAVQNRPFSKAEVRKNMYTYLKNQGGYKMSHFKGMSYEDIRPIFERVWDQNQAFVPKDSEIEKEVMKRLGFDLQQESSKKARGSKKKTLSRKRAGEKQSDQSVKRQKMKDDAEKEDFKEYPNIVPKEGMNVEALQTKYPLIDWEIYTEDSRVYWKIIRVWKLVKDKFSSTEPNDEKEKTLWVELKRLFEPDTNDLLELERYMHDPLTWRLYATCGVHHVGVFLLKGLDMFMLFDKGRIVGIQSFYTQYR</sequence>
<dbReference type="Proteomes" id="UP001151760">
    <property type="component" value="Unassembled WGS sequence"/>
</dbReference>
<evidence type="ECO:0000313" key="2">
    <source>
        <dbReference type="EMBL" id="GJT83127.1"/>
    </source>
</evidence>
<dbReference type="EMBL" id="BQNB010019233">
    <property type="protein sequence ID" value="GJT83127.1"/>
    <property type="molecule type" value="Genomic_DNA"/>
</dbReference>
<reference evidence="2" key="2">
    <citation type="submission" date="2022-01" db="EMBL/GenBank/DDBJ databases">
        <authorList>
            <person name="Yamashiro T."/>
            <person name="Shiraishi A."/>
            <person name="Satake H."/>
            <person name="Nakayama K."/>
        </authorList>
    </citation>
    <scope>NUCLEOTIDE SEQUENCE</scope>
</reference>